<protein>
    <submittedName>
        <fullName evidence="2">Uncharacterized protein</fullName>
    </submittedName>
</protein>
<dbReference type="AlphaFoldDB" id="A0AAD4LUR2"/>
<comment type="similarity">
    <text evidence="1">Belongs to the FAD-binding monooxygenase family.</text>
</comment>
<dbReference type="PANTHER" id="PTHR42877:SF7">
    <property type="entry name" value="FLAVIN-BINDING MONOOXYGENASE-RELATED"/>
    <property type="match status" value="1"/>
</dbReference>
<dbReference type="PANTHER" id="PTHR42877">
    <property type="entry name" value="L-ORNITHINE N(5)-MONOOXYGENASE-RELATED"/>
    <property type="match status" value="1"/>
</dbReference>
<dbReference type="Proteomes" id="UP001203297">
    <property type="component" value="Unassembled WGS sequence"/>
</dbReference>
<name>A0AAD4LUR2_9AGAM</name>
<organism evidence="2 3">
    <name type="scientific">Multifurca ochricompacta</name>
    <dbReference type="NCBI Taxonomy" id="376703"/>
    <lineage>
        <taxon>Eukaryota</taxon>
        <taxon>Fungi</taxon>
        <taxon>Dikarya</taxon>
        <taxon>Basidiomycota</taxon>
        <taxon>Agaricomycotina</taxon>
        <taxon>Agaricomycetes</taxon>
        <taxon>Russulales</taxon>
        <taxon>Russulaceae</taxon>
        <taxon>Multifurca</taxon>
    </lineage>
</organism>
<comment type="caution">
    <text evidence="2">The sequence shown here is derived from an EMBL/GenBank/DDBJ whole genome shotgun (WGS) entry which is preliminary data.</text>
</comment>
<dbReference type="InterPro" id="IPR051209">
    <property type="entry name" value="FAD-bind_Monooxygenase_sf"/>
</dbReference>
<gene>
    <name evidence="2" type="ORF">B0F90DRAFT_1781296</name>
</gene>
<dbReference type="EMBL" id="WTXG01000185">
    <property type="protein sequence ID" value="KAI0291045.1"/>
    <property type="molecule type" value="Genomic_DNA"/>
</dbReference>
<keyword evidence="3" id="KW-1185">Reference proteome</keyword>
<sequence length="58" mass="6540">MKRRLAARPELIEKIIPQFTVCCRRLTPGPGYLEALCTENTTLQTTPIARFTPTGHRA</sequence>
<proteinExistence type="inferred from homology"/>
<evidence type="ECO:0000256" key="1">
    <source>
        <dbReference type="ARBA" id="ARBA00010139"/>
    </source>
</evidence>
<feature type="non-terminal residue" evidence="2">
    <location>
        <position position="58"/>
    </location>
</feature>
<evidence type="ECO:0000313" key="2">
    <source>
        <dbReference type="EMBL" id="KAI0291045.1"/>
    </source>
</evidence>
<reference evidence="2" key="1">
    <citation type="journal article" date="2022" name="New Phytol.">
        <title>Evolutionary transition to the ectomycorrhizal habit in the genomes of a hyperdiverse lineage of mushroom-forming fungi.</title>
        <authorList>
            <person name="Looney B."/>
            <person name="Miyauchi S."/>
            <person name="Morin E."/>
            <person name="Drula E."/>
            <person name="Courty P.E."/>
            <person name="Kohler A."/>
            <person name="Kuo A."/>
            <person name="LaButti K."/>
            <person name="Pangilinan J."/>
            <person name="Lipzen A."/>
            <person name="Riley R."/>
            <person name="Andreopoulos W."/>
            <person name="He G."/>
            <person name="Johnson J."/>
            <person name="Nolan M."/>
            <person name="Tritt A."/>
            <person name="Barry K.W."/>
            <person name="Grigoriev I.V."/>
            <person name="Nagy L.G."/>
            <person name="Hibbett D."/>
            <person name="Henrissat B."/>
            <person name="Matheny P.B."/>
            <person name="Labbe J."/>
            <person name="Martin F.M."/>
        </authorList>
    </citation>
    <scope>NUCLEOTIDE SEQUENCE</scope>
    <source>
        <strain evidence="2">BPL690</strain>
    </source>
</reference>
<evidence type="ECO:0000313" key="3">
    <source>
        <dbReference type="Proteomes" id="UP001203297"/>
    </source>
</evidence>
<accession>A0AAD4LUR2</accession>